<reference evidence="2" key="1">
    <citation type="journal article" date="2022" name="bioRxiv">
        <title>Sequencing and chromosome-scale assembly of the giantPleurodeles waltlgenome.</title>
        <authorList>
            <person name="Brown T."/>
            <person name="Elewa A."/>
            <person name="Iarovenko S."/>
            <person name="Subramanian E."/>
            <person name="Araus A.J."/>
            <person name="Petzold A."/>
            <person name="Susuki M."/>
            <person name="Suzuki K.-i.T."/>
            <person name="Hayashi T."/>
            <person name="Toyoda A."/>
            <person name="Oliveira C."/>
            <person name="Osipova E."/>
            <person name="Leigh N.D."/>
            <person name="Simon A."/>
            <person name="Yun M.H."/>
        </authorList>
    </citation>
    <scope>NUCLEOTIDE SEQUENCE</scope>
    <source>
        <strain evidence="2">20211129_DDA</strain>
        <tissue evidence="2">Liver</tissue>
    </source>
</reference>
<gene>
    <name evidence="2" type="ORF">NDU88_004604</name>
</gene>
<proteinExistence type="predicted"/>
<dbReference type="Proteomes" id="UP001066276">
    <property type="component" value="Chromosome 2_2"/>
</dbReference>
<feature type="region of interest" description="Disordered" evidence="1">
    <location>
        <begin position="89"/>
        <end position="123"/>
    </location>
</feature>
<organism evidence="2 3">
    <name type="scientific">Pleurodeles waltl</name>
    <name type="common">Iberian ribbed newt</name>
    <dbReference type="NCBI Taxonomy" id="8319"/>
    <lineage>
        <taxon>Eukaryota</taxon>
        <taxon>Metazoa</taxon>
        <taxon>Chordata</taxon>
        <taxon>Craniata</taxon>
        <taxon>Vertebrata</taxon>
        <taxon>Euteleostomi</taxon>
        <taxon>Amphibia</taxon>
        <taxon>Batrachia</taxon>
        <taxon>Caudata</taxon>
        <taxon>Salamandroidea</taxon>
        <taxon>Salamandridae</taxon>
        <taxon>Pleurodelinae</taxon>
        <taxon>Pleurodeles</taxon>
    </lineage>
</organism>
<comment type="caution">
    <text evidence="2">The sequence shown here is derived from an EMBL/GenBank/DDBJ whole genome shotgun (WGS) entry which is preliminary data.</text>
</comment>
<dbReference type="AlphaFoldDB" id="A0AAV7V5L3"/>
<feature type="compositionally biased region" description="Basic and acidic residues" evidence="1">
    <location>
        <begin position="113"/>
        <end position="123"/>
    </location>
</feature>
<protein>
    <submittedName>
        <fullName evidence="2">Uncharacterized protein</fullName>
    </submittedName>
</protein>
<feature type="region of interest" description="Disordered" evidence="1">
    <location>
        <begin position="19"/>
        <end position="53"/>
    </location>
</feature>
<evidence type="ECO:0000313" key="3">
    <source>
        <dbReference type="Proteomes" id="UP001066276"/>
    </source>
</evidence>
<name>A0AAV7V5L3_PLEWA</name>
<evidence type="ECO:0000313" key="2">
    <source>
        <dbReference type="EMBL" id="KAJ1195323.1"/>
    </source>
</evidence>
<evidence type="ECO:0000256" key="1">
    <source>
        <dbReference type="SAM" id="MobiDB-lite"/>
    </source>
</evidence>
<keyword evidence="3" id="KW-1185">Reference proteome</keyword>
<accession>A0AAV7V5L3</accession>
<feature type="compositionally biased region" description="Basic and acidic residues" evidence="1">
    <location>
        <begin position="43"/>
        <end position="53"/>
    </location>
</feature>
<dbReference type="EMBL" id="JANPWB010000004">
    <property type="protein sequence ID" value="KAJ1195323.1"/>
    <property type="molecule type" value="Genomic_DNA"/>
</dbReference>
<sequence>MDESWTDLAGQSLKIRRLERPEGRWWGPGMSRERQGPGTQRWPLRDEGPIDRQDLDQPLTAEEVDAAISELNGGAPVFRVQHMWQRNNNAGRTGDLRRWTPPRSATCGAKRVLPREDPHSLPR</sequence>